<gene>
    <name evidence="2" type="ORF">ATM17_31735</name>
</gene>
<reference evidence="2 3" key="2">
    <citation type="journal article" date="2016" name="Genome Announc.">
        <title>Complete Genome Sequence of Sphingopyxis macrogoltabida Strain 203N (NBRC 111659), a Polyethylene Glycol Degrader.</title>
        <authorList>
            <person name="Ohtsubo Y."/>
            <person name="Nonoyama S."/>
            <person name="Nagata Y."/>
            <person name="Numata M."/>
            <person name="Tsuchikane K."/>
            <person name="Hosoyama A."/>
            <person name="Yamazoe A."/>
            <person name="Tsuda M."/>
            <person name="Fujita N."/>
            <person name="Kawai F."/>
        </authorList>
    </citation>
    <scope>NUCLEOTIDE SEQUENCE [LARGE SCALE GENOMIC DNA]</scope>
    <source>
        <strain evidence="2 3">203N</strain>
    </source>
</reference>
<evidence type="ECO:0000259" key="1">
    <source>
        <dbReference type="Pfam" id="PF23859"/>
    </source>
</evidence>
<dbReference type="InterPro" id="IPR036511">
    <property type="entry name" value="TGT-like_sf"/>
</dbReference>
<keyword evidence="2" id="KW-0614">Plasmid</keyword>
<sequence>MNTPSIHSAGIKIMLGLPHLRDGPLLARARALGQPVLVSANAFSRWSRRSGVREWAGWSTGSLRNASGLHSLSLDSAGFTAMVAYGGYPWTIDDYLDLVAAHPFAWWASLDYCVEHQIAADRDEVLDRMSRTIRATIECRIRARDRGIAARFLPVIQGRRPQDYERCADALSLTIESSPLIGVGSMCRRPIHGPEGLVAVVDHLDQILPRGKLLHLFGVKGEALPYLTRFAGRIASIDSQAYGIGARIAARRSGHAKPEHFVAEHMAHWLIAQQARLRAMPRALPIEPVIPADPAPACPWQAAISQARAEIRALIEHGELDHDAMTTGWIEQWAADIYRDQRSD</sequence>
<keyword evidence="3" id="KW-1185">Reference proteome</keyword>
<reference evidence="3" key="1">
    <citation type="submission" date="2015-11" db="EMBL/GenBank/DDBJ databases">
        <title>Complete genome sequence of a polyethylene-glycol degrader Sphingopyxis macrogoltabida 203N (NBRC 111659).</title>
        <authorList>
            <person name="Yoshiyuki O."/>
            <person name="Shouta N."/>
            <person name="Nagata Y."/>
            <person name="Numata M."/>
            <person name="Tsuchikane K."/>
            <person name="Hosoyama A."/>
            <person name="Yamazoe A."/>
            <person name="Tsuda M."/>
            <person name="Fujita N."/>
            <person name="Kawai F."/>
        </authorList>
    </citation>
    <scope>NUCLEOTIDE SEQUENCE [LARGE SCALE GENOMIC DNA]</scope>
    <source>
        <strain evidence="3">203N</strain>
        <plasmid evidence="3">unnamed1</plasmid>
    </source>
</reference>
<dbReference type="EMBL" id="CP013345">
    <property type="protein sequence ID" value="AMU92829.1"/>
    <property type="molecule type" value="Genomic_DNA"/>
</dbReference>
<geneLocation type="plasmid" evidence="2 3">
    <name>unnamed1</name>
</geneLocation>
<protein>
    <recommendedName>
        <fullName evidence="1">DeoxyPurine in DNA protein A domain-containing protein</fullName>
    </recommendedName>
</protein>
<proteinExistence type="predicted"/>
<evidence type="ECO:0000313" key="3">
    <source>
        <dbReference type="Proteomes" id="UP000076088"/>
    </source>
</evidence>
<dbReference type="SUPFAM" id="SSF51713">
    <property type="entry name" value="tRNA-guanine transglycosylase"/>
    <property type="match status" value="1"/>
</dbReference>
<organism evidence="2 3">
    <name type="scientific">Sphingopyxis macrogoltabida</name>
    <name type="common">Sphingomonas macrogoltabidus</name>
    <dbReference type="NCBI Taxonomy" id="33050"/>
    <lineage>
        <taxon>Bacteria</taxon>
        <taxon>Pseudomonadati</taxon>
        <taxon>Pseudomonadota</taxon>
        <taxon>Alphaproteobacteria</taxon>
        <taxon>Sphingomonadales</taxon>
        <taxon>Sphingomonadaceae</taxon>
        <taxon>Sphingopyxis</taxon>
    </lineage>
</organism>
<evidence type="ECO:0000313" key="2">
    <source>
        <dbReference type="EMBL" id="AMU92829.1"/>
    </source>
</evidence>
<accession>A0AAC9AZX8</accession>
<dbReference type="Pfam" id="PF23859">
    <property type="entry name" value="DpdA"/>
    <property type="match status" value="1"/>
</dbReference>
<dbReference type="InterPro" id="IPR055645">
    <property type="entry name" value="DpdA"/>
</dbReference>
<dbReference type="AlphaFoldDB" id="A0AAC9AZX8"/>
<name>A0AAC9AZX8_SPHMC</name>
<dbReference type="Gene3D" id="3.20.20.105">
    <property type="entry name" value="Queuine tRNA-ribosyltransferase-like"/>
    <property type="match status" value="1"/>
</dbReference>
<dbReference type="KEGG" id="smaz:LH19_27755"/>
<feature type="domain" description="DeoxyPurine in DNA protein A" evidence="1">
    <location>
        <begin position="71"/>
        <end position="255"/>
    </location>
</feature>
<dbReference type="Proteomes" id="UP000076088">
    <property type="component" value="Plasmid unnamed1"/>
</dbReference>
<dbReference type="RefSeq" id="WP_054735307.1">
    <property type="nucleotide sequence ID" value="NZ_CP009430.1"/>
</dbReference>
<dbReference type="GO" id="GO:0006400">
    <property type="term" value="P:tRNA modification"/>
    <property type="evidence" value="ECO:0007669"/>
    <property type="project" value="InterPro"/>
</dbReference>